<dbReference type="NCBIfam" id="TIGR00756">
    <property type="entry name" value="PPR"/>
    <property type="match status" value="2"/>
</dbReference>
<keyword evidence="5" id="KW-1185">Reference proteome</keyword>
<dbReference type="STRING" id="4155.A0A022Q585"/>
<dbReference type="EMBL" id="KI632201">
    <property type="protein sequence ID" value="EYU22373.1"/>
    <property type="molecule type" value="Genomic_DNA"/>
</dbReference>
<feature type="repeat" description="PPR" evidence="2">
    <location>
        <begin position="663"/>
        <end position="697"/>
    </location>
</feature>
<dbReference type="InterPro" id="IPR011990">
    <property type="entry name" value="TPR-like_helical_dom_sf"/>
</dbReference>
<evidence type="ECO:0000256" key="3">
    <source>
        <dbReference type="SAM" id="MobiDB-lite"/>
    </source>
</evidence>
<feature type="repeat" description="PPR" evidence="2">
    <location>
        <begin position="311"/>
        <end position="345"/>
    </location>
</feature>
<gene>
    <name evidence="4" type="ORF">MIMGU_mgv1a001842mg</name>
</gene>
<feature type="region of interest" description="Disordered" evidence="3">
    <location>
        <begin position="173"/>
        <end position="197"/>
    </location>
</feature>
<dbReference type="Gene3D" id="1.25.40.10">
    <property type="entry name" value="Tetratricopeptide repeat domain"/>
    <property type="match status" value="2"/>
</dbReference>
<sequence length="751" mass="83903">MFDELTGGSLGNSGSALKITATSNLSLPLVITVNGVIAVIFNGVRVKTSAVLHNSCTISSSATSVIYVLLKNSVTHSTQICIITKLSNSGVELSNSPKNPNWDLQFYISHFTVLLPWKHRIHIYNIYRYRIYNFGTEMAPIAFLAKSRPFVRLQNFKSISTFIHLQQEAQLAEPPVHAPPLPPNPASGSPRYNENWRNPTSAYSAGDGALIPVGLGFLQHTQGARIQMLSQSLDSQSLMNQFADWMTSQRWEDMKQLFEFWIRSLDVNGKPNKPDVNLYNHYLRANLMIGSSAGELLDVVAQMDDYGILPNTASYNLVLKAMQKAGETVAAEKLIERMIQTGKEYKESLPDEESYDLIIVMLLSKNQIDAALKYIDLTLKSGYMLSMKAFVDCVQSCVSNGRLETLVSIIERCKKMDQNKSLCPPWRVCNYIADIAMQSDNGELTYYALEFMAKWIAQGERARPPVLLAADEGLVVSAIGTAGRIGHSKLLDGSWAVLKRSLRQKKLPNPESYLGKIYAHANLGNLQKAFSTLHEFETAYGNSSQEDADDLFSPFYSLNPLVMACSKNGFATLDSVYYQLENLSHANPPYKSVAALNCVILGCANIWDVDRAYQTFNAIDSSFGLTPNVHSYNALIYAFGKLSKRDEAVKVFEHFVGLGLKPNSTTYTLLIDAHLIKRDPKAALSVVDEMIHAGYEPSKKLLKKIRRRCVREMDYDSDAKVESFARQLKIRLGTESRRDVLFNLQYVTDYA</sequence>
<dbReference type="Pfam" id="PF13041">
    <property type="entry name" value="PPR_2"/>
    <property type="match status" value="1"/>
</dbReference>
<dbReference type="Proteomes" id="UP000030748">
    <property type="component" value="Unassembled WGS sequence"/>
</dbReference>
<evidence type="ECO:0000256" key="2">
    <source>
        <dbReference type="PROSITE-ProRule" id="PRU00708"/>
    </source>
</evidence>
<evidence type="ECO:0000313" key="5">
    <source>
        <dbReference type="Proteomes" id="UP000030748"/>
    </source>
</evidence>
<name>A0A022Q585_ERYGU</name>
<dbReference type="PANTHER" id="PTHR47205:SF1">
    <property type="entry name" value="OS07G0599000 PROTEIN"/>
    <property type="match status" value="1"/>
</dbReference>
<feature type="compositionally biased region" description="Pro residues" evidence="3">
    <location>
        <begin position="176"/>
        <end position="185"/>
    </location>
</feature>
<keyword evidence="1" id="KW-0677">Repeat</keyword>
<dbReference type="PROSITE" id="PS51375">
    <property type="entry name" value="PPR"/>
    <property type="match status" value="3"/>
</dbReference>
<evidence type="ECO:0000256" key="1">
    <source>
        <dbReference type="ARBA" id="ARBA00022737"/>
    </source>
</evidence>
<dbReference type="InterPro" id="IPR002885">
    <property type="entry name" value="PPR_rpt"/>
</dbReference>
<dbReference type="Pfam" id="PF13812">
    <property type="entry name" value="PPR_3"/>
    <property type="match status" value="1"/>
</dbReference>
<reference evidence="4 5" key="1">
    <citation type="journal article" date="2013" name="Proc. Natl. Acad. Sci. U.S.A.">
        <title>Fine-scale variation in meiotic recombination in Mimulus inferred from population shotgun sequencing.</title>
        <authorList>
            <person name="Hellsten U."/>
            <person name="Wright K.M."/>
            <person name="Jenkins J."/>
            <person name="Shu S."/>
            <person name="Yuan Y."/>
            <person name="Wessler S.R."/>
            <person name="Schmutz J."/>
            <person name="Willis J.H."/>
            <person name="Rokhsar D.S."/>
        </authorList>
    </citation>
    <scope>NUCLEOTIDE SEQUENCE [LARGE SCALE GENOMIC DNA]</scope>
    <source>
        <strain evidence="5">cv. DUN x IM62</strain>
    </source>
</reference>
<dbReference type="eggNOG" id="KOG4197">
    <property type="taxonomic scope" value="Eukaryota"/>
</dbReference>
<protein>
    <recommendedName>
        <fullName evidence="6">Pentacotripeptide-repeat region of PRORP domain-containing protein</fullName>
    </recommendedName>
</protein>
<accession>A0A022Q585</accession>
<dbReference type="PANTHER" id="PTHR47205">
    <property type="entry name" value="OS07G0599000 PROTEIN"/>
    <property type="match status" value="1"/>
</dbReference>
<dbReference type="AlphaFoldDB" id="A0A022Q585"/>
<dbReference type="InterPro" id="IPR044605">
    <property type="entry name" value="At1g26460-like"/>
</dbReference>
<proteinExistence type="predicted"/>
<evidence type="ECO:0000313" key="4">
    <source>
        <dbReference type="EMBL" id="EYU22373.1"/>
    </source>
</evidence>
<organism evidence="4 5">
    <name type="scientific">Erythranthe guttata</name>
    <name type="common">Yellow monkey flower</name>
    <name type="synonym">Mimulus guttatus</name>
    <dbReference type="NCBI Taxonomy" id="4155"/>
    <lineage>
        <taxon>Eukaryota</taxon>
        <taxon>Viridiplantae</taxon>
        <taxon>Streptophyta</taxon>
        <taxon>Embryophyta</taxon>
        <taxon>Tracheophyta</taxon>
        <taxon>Spermatophyta</taxon>
        <taxon>Magnoliopsida</taxon>
        <taxon>eudicotyledons</taxon>
        <taxon>Gunneridae</taxon>
        <taxon>Pentapetalae</taxon>
        <taxon>asterids</taxon>
        <taxon>lamiids</taxon>
        <taxon>Lamiales</taxon>
        <taxon>Phrymaceae</taxon>
        <taxon>Erythranthe</taxon>
    </lineage>
</organism>
<feature type="repeat" description="PPR" evidence="2">
    <location>
        <begin position="628"/>
        <end position="662"/>
    </location>
</feature>
<evidence type="ECO:0008006" key="6">
    <source>
        <dbReference type="Google" id="ProtNLM"/>
    </source>
</evidence>